<accession>A0A973A9N3</accession>
<gene>
    <name evidence="6" type="ORF">HQ497_11455</name>
</gene>
<dbReference type="GO" id="GO:0046872">
    <property type="term" value="F:metal ion binding"/>
    <property type="evidence" value="ECO:0007669"/>
    <property type="project" value="UniProtKB-KW"/>
</dbReference>
<reference evidence="6" key="1">
    <citation type="submission" date="2020-05" db="EMBL/GenBank/DDBJ databases">
        <title>Sulfur intermediates as new biogeochemical hubs in an aquatic model microbial ecosystem.</title>
        <authorList>
            <person name="Vigneron A."/>
        </authorList>
    </citation>
    <scope>NUCLEOTIDE SEQUENCE</scope>
    <source>
        <strain evidence="6">Bin.250</strain>
    </source>
</reference>
<keyword evidence="2" id="KW-0479">Metal-binding</keyword>
<dbReference type="Pfam" id="PF00884">
    <property type="entry name" value="Sulfatase"/>
    <property type="match status" value="1"/>
</dbReference>
<dbReference type="EMBL" id="JABMOJ010000434">
    <property type="protein sequence ID" value="NQV65968.1"/>
    <property type="molecule type" value="Genomic_DNA"/>
</dbReference>
<dbReference type="AlphaFoldDB" id="A0A973A9N3"/>
<keyword evidence="4" id="KW-0106">Calcium</keyword>
<name>A0A973A9N3_9GAMM</name>
<dbReference type="InterPro" id="IPR017850">
    <property type="entry name" value="Alkaline_phosphatase_core_sf"/>
</dbReference>
<evidence type="ECO:0000259" key="5">
    <source>
        <dbReference type="Pfam" id="PF00884"/>
    </source>
</evidence>
<organism evidence="6 7">
    <name type="scientific">SAR86 cluster bacterium</name>
    <dbReference type="NCBI Taxonomy" id="2030880"/>
    <lineage>
        <taxon>Bacteria</taxon>
        <taxon>Pseudomonadati</taxon>
        <taxon>Pseudomonadota</taxon>
        <taxon>Gammaproteobacteria</taxon>
        <taxon>SAR86 cluster</taxon>
    </lineage>
</organism>
<dbReference type="InterPro" id="IPR024607">
    <property type="entry name" value="Sulfatase_CS"/>
</dbReference>
<feature type="domain" description="Sulfatase N-terminal" evidence="5">
    <location>
        <begin position="64"/>
        <end position="424"/>
    </location>
</feature>
<evidence type="ECO:0000256" key="2">
    <source>
        <dbReference type="ARBA" id="ARBA00022723"/>
    </source>
</evidence>
<dbReference type="PANTHER" id="PTHR42693">
    <property type="entry name" value="ARYLSULFATASE FAMILY MEMBER"/>
    <property type="match status" value="1"/>
</dbReference>
<dbReference type="InterPro" id="IPR000917">
    <property type="entry name" value="Sulfatase_N"/>
</dbReference>
<evidence type="ECO:0000313" key="6">
    <source>
        <dbReference type="EMBL" id="NQV65968.1"/>
    </source>
</evidence>
<dbReference type="SUPFAM" id="SSF53649">
    <property type="entry name" value="Alkaline phosphatase-like"/>
    <property type="match status" value="1"/>
</dbReference>
<evidence type="ECO:0000256" key="4">
    <source>
        <dbReference type="ARBA" id="ARBA00022837"/>
    </source>
</evidence>
<evidence type="ECO:0000313" key="7">
    <source>
        <dbReference type="Proteomes" id="UP000754644"/>
    </source>
</evidence>
<sequence length="550" mass="60923">MKKFAIVVVILLVTGYLGWQNRVDILVWGAPKLTLLMNPVLANVPTQWTQGPAIAALPANERQPNIILILVDDMGFNDISLYNGGAADGSLQTPNIDGLARQGVTFDNGYAANAVCAPSRASLLTGRYSTRFGFEFTPIPKVGPRIFQWMDDLNPSVLPLDIDMVAAAELPSMQEQGVPTEEITIAETLKGAGYYTAHIGKWHLGATNGMRPEDQGFDDSLYMSGVLYLPEDDPRVVNAKVDDQIDKMVWAFGEYSAQFNGGPKFEPNGYLTDYYTDEAVKVIDANRNQPFFLYLAQWGVHNPLQAKREDYDALAHIQDPRLRVYASMIRALDRSVAQITEALERNGIADNTLIVFTSDNGGAGYIGLADVNKPYRGWKLTHFEGGTHVPYMAKWPAKIAAGSEMQAPIHHVDLFHTFAAAAGAAIPTDRQLDGVNLLPYIRNEVQGNPHETLFWRQGHHQAVLHQGWKMVRADRPDKRWLFNLAEDPTEQNNLAAANPEQVALLEGLLAAHNAEQIEPLWPSVLDAPQLIDKDGSKTHEAGDEYIYWPN</sequence>
<dbReference type="InterPro" id="IPR050738">
    <property type="entry name" value="Sulfatase"/>
</dbReference>
<proteinExistence type="inferred from homology"/>
<dbReference type="PROSITE" id="PS00149">
    <property type="entry name" value="SULFATASE_2"/>
    <property type="match status" value="1"/>
</dbReference>
<keyword evidence="3 6" id="KW-0378">Hydrolase</keyword>
<evidence type="ECO:0000256" key="1">
    <source>
        <dbReference type="ARBA" id="ARBA00008779"/>
    </source>
</evidence>
<protein>
    <submittedName>
        <fullName evidence="6">Sulfatase-like hydrolase/transferase</fullName>
    </submittedName>
</protein>
<comment type="caution">
    <text evidence="6">The sequence shown here is derived from an EMBL/GenBank/DDBJ whole genome shotgun (WGS) entry which is preliminary data.</text>
</comment>
<evidence type="ECO:0000256" key="3">
    <source>
        <dbReference type="ARBA" id="ARBA00022801"/>
    </source>
</evidence>
<comment type="similarity">
    <text evidence="1">Belongs to the sulfatase family.</text>
</comment>
<dbReference type="Gene3D" id="3.40.720.10">
    <property type="entry name" value="Alkaline Phosphatase, subunit A"/>
    <property type="match status" value="1"/>
</dbReference>
<dbReference type="PANTHER" id="PTHR42693:SF53">
    <property type="entry name" value="ENDO-4-O-SULFATASE"/>
    <property type="match status" value="1"/>
</dbReference>
<dbReference type="PROSITE" id="PS00523">
    <property type="entry name" value="SULFATASE_1"/>
    <property type="match status" value="1"/>
</dbReference>
<dbReference type="Proteomes" id="UP000754644">
    <property type="component" value="Unassembled WGS sequence"/>
</dbReference>
<dbReference type="Gene3D" id="3.30.1120.10">
    <property type="match status" value="1"/>
</dbReference>
<dbReference type="GO" id="GO:0004065">
    <property type="term" value="F:arylsulfatase activity"/>
    <property type="evidence" value="ECO:0007669"/>
    <property type="project" value="TreeGrafter"/>
</dbReference>